<name>A0A9P5Q9N2_9AGAR</name>
<evidence type="ECO:0000259" key="2">
    <source>
        <dbReference type="Pfam" id="PF24883"/>
    </source>
</evidence>
<dbReference type="PANTHER" id="PTHR10039">
    <property type="entry name" value="AMELOGENIN"/>
    <property type="match status" value="1"/>
</dbReference>
<sequence length="330" mass="37084">KGLEILSQKIAASASHDSEERFAAPKCYPGTRASILEELEIWIKDRSQSSAPFIFWLHGSAGVGKSAVAQSICKKFSDSCLAASFFFARSDPIRNNLSLFCTTIAHQLATSFALGPLLKDSIDNAIRHRRDIVHSSSLETQFQELIVKPCSQLSSEHWTNLPRLIVIDGLDECTDVKSQERLLCILREATTKSGLSFPFQFLICSRPEPRIRSAFIHPNFYSVVDSAGITEGREDIAMYLRDEFSNIRRDHGPAMAHVAEDWPGERIIQLLVKKACGQFVYARTILNYVGDFDYPERPAERLETILNNTVPTNSHSPYSDLDLLYKQILS</sequence>
<keyword evidence="1" id="KW-0677">Repeat</keyword>
<organism evidence="3 4">
    <name type="scientific">Rhodocollybia butyracea</name>
    <dbReference type="NCBI Taxonomy" id="206335"/>
    <lineage>
        <taxon>Eukaryota</taxon>
        <taxon>Fungi</taxon>
        <taxon>Dikarya</taxon>
        <taxon>Basidiomycota</taxon>
        <taxon>Agaricomycotina</taxon>
        <taxon>Agaricomycetes</taxon>
        <taxon>Agaricomycetidae</taxon>
        <taxon>Agaricales</taxon>
        <taxon>Marasmiineae</taxon>
        <taxon>Omphalotaceae</taxon>
        <taxon>Rhodocollybia</taxon>
    </lineage>
</organism>
<comment type="caution">
    <text evidence="3">The sequence shown here is derived from an EMBL/GenBank/DDBJ whole genome shotgun (WGS) entry which is preliminary data.</text>
</comment>
<dbReference type="InterPro" id="IPR056884">
    <property type="entry name" value="NPHP3-like_N"/>
</dbReference>
<dbReference type="AlphaFoldDB" id="A0A9P5Q9N2"/>
<dbReference type="OrthoDB" id="5967843at2759"/>
<dbReference type="EMBL" id="JADNRY010000002">
    <property type="protein sequence ID" value="KAF9078083.1"/>
    <property type="molecule type" value="Genomic_DNA"/>
</dbReference>
<proteinExistence type="predicted"/>
<dbReference type="PANTHER" id="PTHR10039:SF14">
    <property type="entry name" value="NACHT DOMAIN-CONTAINING PROTEIN"/>
    <property type="match status" value="1"/>
</dbReference>
<keyword evidence="4" id="KW-1185">Reference proteome</keyword>
<evidence type="ECO:0000313" key="4">
    <source>
        <dbReference type="Proteomes" id="UP000772434"/>
    </source>
</evidence>
<accession>A0A9P5Q9N2</accession>
<evidence type="ECO:0000256" key="1">
    <source>
        <dbReference type="ARBA" id="ARBA00022737"/>
    </source>
</evidence>
<dbReference type="Proteomes" id="UP000772434">
    <property type="component" value="Unassembled WGS sequence"/>
</dbReference>
<feature type="domain" description="Nephrocystin 3-like N-terminal" evidence="2">
    <location>
        <begin position="36"/>
        <end position="206"/>
    </location>
</feature>
<dbReference type="Pfam" id="PF24883">
    <property type="entry name" value="NPHP3_N"/>
    <property type="match status" value="1"/>
</dbReference>
<protein>
    <recommendedName>
        <fullName evidence="2">Nephrocystin 3-like N-terminal domain-containing protein</fullName>
    </recommendedName>
</protein>
<gene>
    <name evidence="3" type="ORF">BDP27DRAFT_1202034</name>
</gene>
<dbReference type="InterPro" id="IPR027417">
    <property type="entry name" value="P-loop_NTPase"/>
</dbReference>
<evidence type="ECO:0000313" key="3">
    <source>
        <dbReference type="EMBL" id="KAF9078083.1"/>
    </source>
</evidence>
<dbReference type="SUPFAM" id="SSF52540">
    <property type="entry name" value="P-loop containing nucleoside triphosphate hydrolases"/>
    <property type="match status" value="1"/>
</dbReference>
<dbReference type="Gene3D" id="3.40.50.300">
    <property type="entry name" value="P-loop containing nucleotide triphosphate hydrolases"/>
    <property type="match status" value="1"/>
</dbReference>
<feature type="non-terminal residue" evidence="3">
    <location>
        <position position="1"/>
    </location>
</feature>
<feature type="non-terminal residue" evidence="3">
    <location>
        <position position="330"/>
    </location>
</feature>
<reference evidence="3" key="1">
    <citation type="submission" date="2020-11" db="EMBL/GenBank/DDBJ databases">
        <authorList>
            <consortium name="DOE Joint Genome Institute"/>
            <person name="Ahrendt S."/>
            <person name="Riley R."/>
            <person name="Andreopoulos W."/>
            <person name="Labutti K."/>
            <person name="Pangilinan J."/>
            <person name="Ruiz-Duenas F.J."/>
            <person name="Barrasa J.M."/>
            <person name="Sanchez-Garcia M."/>
            <person name="Camarero S."/>
            <person name="Miyauchi S."/>
            <person name="Serrano A."/>
            <person name="Linde D."/>
            <person name="Babiker R."/>
            <person name="Drula E."/>
            <person name="Ayuso-Fernandez I."/>
            <person name="Pacheco R."/>
            <person name="Padilla G."/>
            <person name="Ferreira P."/>
            <person name="Barriuso J."/>
            <person name="Kellner H."/>
            <person name="Castanera R."/>
            <person name="Alfaro M."/>
            <person name="Ramirez L."/>
            <person name="Pisabarro A.G."/>
            <person name="Kuo A."/>
            <person name="Tritt A."/>
            <person name="Lipzen A."/>
            <person name="He G."/>
            <person name="Yan M."/>
            <person name="Ng V."/>
            <person name="Cullen D."/>
            <person name="Martin F."/>
            <person name="Rosso M.-N."/>
            <person name="Henrissat B."/>
            <person name="Hibbett D."/>
            <person name="Martinez A.T."/>
            <person name="Grigoriev I.V."/>
        </authorList>
    </citation>
    <scope>NUCLEOTIDE SEQUENCE</scope>
    <source>
        <strain evidence="3">AH 40177</strain>
    </source>
</reference>